<keyword evidence="5" id="KW-1185">Reference proteome</keyword>
<organism evidence="4 5">
    <name type="scientific">Candidatus Comchoanobacter bicostacola</name>
    <dbReference type="NCBI Taxonomy" id="2919598"/>
    <lineage>
        <taxon>Bacteria</taxon>
        <taxon>Pseudomonadati</taxon>
        <taxon>Pseudomonadota</taxon>
        <taxon>Gammaproteobacteria</taxon>
        <taxon>Candidatus Comchoanobacterales</taxon>
        <taxon>Candidatus Comchoanobacteraceae</taxon>
        <taxon>Candidatus Comchoanobacter</taxon>
    </lineage>
</organism>
<keyword evidence="4" id="KW-0378">Hydrolase</keyword>
<keyword evidence="2" id="KW-0812">Transmembrane</keyword>
<feature type="transmembrane region" description="Helical" evidence="2">
    <location>
        <begin position="301"/>
        <end position="321"/>
    </location>
</feature>
<keyword evidence="4" id="KW-0482">Metalloprotease</keyword>
<dbReference type="GO" id="GO:0008237">
    <property type="term" value="F:metallopeptidase activity"/>
    <property type="evidence" value="ECO:0007669"/>
    <property type="project" value="UniProtKB-KW"/>
</dbReference>
<keyword evidence="2" id="KW-1133">Transmembrane helix</keyword>
<dbReference type="InterPro" id="IPR003675">
    <property type="entry name" value="Rce1/LyrA-like_dom"/>
</dbReference>
<keyword evidence="2" id="KW-0472">Membrane</keyword>
<sequence>MNMKSVNINSNWFKFFGALGALLFTSGFGLFAAASTTAFIFYVEVFAVMFTLLTLVKVTNAWMKGEKVSWRDFADSFWLSLSFMAACSWDGIIYVVTLFASQHIYARDKEKGDKVPFYKDPMVMFAAYYLLVTVLFQLTPYIVVYGAALSLVSQIVFWTLSLLYLFALANRCGYKLHAIFQNKKGVGRALMLTFGAILIFVLTSPAIYYASNYAAFASFAALGLPAVIAMVLNAVMYAIQPLVEEIIYRSGLMALLEKMGFTNRKGKKTTFAKVVHTLMLGLFMGFIFGFAHASVLGAASIGIGALVYHSLMGILFSFVTLRSGGIEIASVFHSLHNYSVFTFRAVSSAARVSVRAFLSKLYIPIIALRLVLSELLVLIVKWIWKPKDKDDSSMKRSDSVSSDTVEKGSGLLAIEPKGDLNSNENGAPVARQFALEYPA</sequence>
<feature type="transmembrane region" description="Helical" evidence="2">
    <location>
        <begin position="39"/>
        <end position="56"/>
    </location>
</feature>
<feature type="domain" description="CAAX prenyl protease 2/Lysostaphin resistance protein A-like" evidence="3">
    <location>
        <begin position="231"/>
        <end position="338"/>
    </location>
</feature>
<feature type="transmembrane region" description="Helical" evidence="2">
    <location>
        <begin position="216"/>
        <end position="239"/>
    </location>
</feature>
<gene>
    <name evidence="4" type="ORF">MMH89_00390</name>
</gene>
<feature type="transmembrane region" description="Helical" evidence="2">
    <location>
        <begin position="144"/>
        <end position="168"/>
    </location>
</feature>
<feature type="transmembrane region" description="Helical" evidence="2">
    <location>
        <begin position="12"/>
        <end position="32"/>
    </location>
</feature>
<name>A0ABY5DL78_9GAMM</name>
<feature type="transmembrane region" description="Helical" evidence="2">
    <location>
        <begin position="361"/>
        <end position="384"/>
    </location>
</feature>
<feature type="transmembrane region" description="Helical" evidence="2">
    <location>
        <begin position="274"/>
        <end position="295"/>
    </location>
</feature>
<evidence type="ECO:0000256" key="2">
    <source>
        <dbReference type="SAM" id="Phobius"/>
    </source>
</evidence>
<keyword evidence="4" id="KW-0645">Protease</keyword>
<dbReference type="Proteomes" id="UP001055955">
    <property type="component" value="Chromosome"/>
</dbReference>
<evidence type="ECO:0000259" key="3">
    <source>
        <dbReference type="Pfam" id="PF02517"/>
    </source>
</evidence>
<feature type="compositionally biased region" description="Basic and acidic residues" evidence="1">
    <location>
        <begin position="388"/>
        <end position="398"/>
    </location>
</feature>
<reference evidence="4 5" key="1">
    <citation type="journal article" date="2022" name="Nat. Microbiol.">
        <title>The microbiome of a bacterivorous marine choanoflagellate contains a resource-demanding obligate bacterial associate.</title>
        <authorList>
            <person name="Needham D.M."/>
            <person name="Poirier C."/>
            <person name="Bachy C."/>
            <person name="George E.E."/>
            <person name="Wilken S."/>
            <person name="Yung C.C.M."/>
            <person name="Limardo A.J."/>
            <person name="Morando M."/>
            <person name="Sudek L."/>
            <person name="Malmstrom R.R."/>
            <person name="Keeling P.J."/>
            <person name="Santoro A.E."/>
            <person name="Worden A.Z."/>
        </authorList>
    </citation>
    <scope>NUCLEOTIDE SEQUENCE [LARGE SCALE GENOMIC DNA]</scope>
    <source>
        <strain evidence="4 5">Comchoano-1</strain>
    </source>
</reference>
<dbReference type="RefSeq" id="WP_258568409.1">
    <property type="nucleotide sequence ID" value="NZ_CP092900.1"/>
</dbReference>
<protein>
    <submittedName>
        <fullName evidence="4">CPBP family intramembrane metalloprotease</fullName>
    </submittedName>
</protein>
<feature type="transmembrane region" description="Helical" evidence="2">
    <location>
        <begin position="121"/>
        <end position="138"/>
    </location>
</feature>
<evidence type="ECO:0000313" key="5">
    <source>
        <dbReference type="Proteomes" id="UP001055955"/>
    </source>
</evidence>
<accession>A0ABY5DL78</accession>
<evidence type="ECO:0000313" key="4">
    <source>
        <dbReference type="EMBL" id="UTC24624.1"/>
    </source>
</evidence>
<feature type="region of interest" description="Disordered" evidence="1">
    <location>
        <begin position="388"/>
        <end position="425"/>
    </location>
</feature>
<dbReference type="Pfam" id="PF02517">
    <property type="entry name" value="Rce1-like"/>
    <property type="match status" value="1"/>
</dbReference>
<feature type="transmembrane region" description="Helical" evidence="2">
    <location>
        <begin position="189"/>
        <end position="210"/>
    </location>
</feature>
<evidence type="ECO:0000256" key="1">
    <source>
        <dbReference type="SAM" id="MobiDB-lite"/>
    </source>
</evidence>
<feature type="transmembrane region" description="Helical" evidence="2">
    <location>
        <begin position="76"/>
        <end position="100"/>
    </location>
</feature>
<dbReference type="EMBL" id="CP092900">
    <property type="protein sequence ID" value="UTC24624.1"/>
    <property type="molecule type" value="Genomic_DNA"/>
</dbReference>
<proteinExistence type="predicted"/>